<organism evidence="1 2">
    <name type="scientific">Hungatella hathewayi</name>
    <dbReference type="NCBI Taxonomy" id="154046"/>
    <lineage>
        <taxon>Bacteria</taxon>
        <taxon>Bacillati</taxon>
        <taxon>Bacillota</taxon>
        <taxon>Clostridia</taxon>
        <taxon>Lachnospirales</taxon>
        <taxon>Lachnospiraceae</taxon>
        <taxon>Hungatella</taxon>
    </lineage>
</organism>
<evidence type="ECO:0000313" key="2">
    <source>
        <dbReference type="Proteomes" id="UP000095651"/>
    </source>
</evidence>
<evidence type="ECO:0000313" key="1">
    <source>
        <dbReference type="EMBL" id="CUO97226.1"/>
    </source>
</evidence>
<reference evidence="1 2" key="1">
    <citation type="submission" date="2015-09" db="EMBL/GenBank/DDBJ databases">
        <authorList>
            <consortium name="Pathogen Informatics"/>
        </authorList>
    </citation>
    <scope>NUCLEOTIDE SEQUENCE [LARGE SCALE GENOMIC DNA]</scope>
    <source>
        <strain evidence="1 2">2789STDY5608850</strain>
    </source>
</reference>
<name>A0A174JG97_9FIRM</name>
<dbReference type="AlphaFoldDB" id="A0A174JG97"/>
<accession>A0A174JG97</accession>
<evidence type="ECO:0008006" key="3">
    <source>
        <dbReference type="Google" id="ProtNLM"/>
    </source>
</evidence>
<dbReference type="RefSeq" id="WP_055658646.1">
    <property type="nucleotide sequence ID" value="NZ_CABIXC010000015.1"/>
</dbReference>
<sequence>MKQYKAVPGPKNIQIKNGDANAAVKVFEDIITREAVNGWQYHSMENISVTNTPGCFQQSETTYYYMLIFEKEVD</sequence>
<dbReference type="EMBL" id="CYZE01000015">
    <property type="protein sequence ID" value="CUO97226.1"/>
    <property type="molecule type" value="Genomic_DNA"/>
</dbReference>
<protein>
    <recommendedName>
        <fullName evidence="3">DUF4177 domain-containing protein</fullName>
    </recommendedName>
</protein>
<proteinExistence type="predicted"/>
<gene>
    <name evidence="1" type="ORF">ERS852407_04572</name>
</gene>
<dbReference type="Proteomes" id="UP000095651">
    <property type="component" value="Unassembled WGS sequence"/>
</dbReference>